<accession>A0ABR6YA09</accession>
<dbReference type="Proteomes" id="UP000624279">
    <property type="component" value="Unassembled WGS sequence"/>
</dbReference>
<evidence type="ECO:0000313" key="2">
    <source>
        <dbReference type="Proteomes" id="UP000624279"/>
    </source>
</evidence>
<proteinExistence type="predicted"/>
<dbReference type="EMBL" id="JACOGA010000006">
    <property type="protein sequence ID" value="MBC3873483.1"/>
    <property type="molecule type" value="Genomic_DNA"/>
</dbReference>
<dbReference type="RefSeq" id="WP_186941519.1">
    <property type="nucleotide sequence ID" value="NZ_JACOGA010000006.1"/>
</dbReference>
<sequence>MSSNRIHTPQQIAYLKRLANKQKKASPGLKHASALDQLAIEAGFLNWSLLKKASGSNSTINPSLTISRDFKVRISGWVLNQEVGGNRVKEFWHTHIPTRYEAKHYESCKRIPEYWDVRGFSVENTIHRMEQLRMNIAFMDATELLPSKAYASLFPDYRSDARLDHYCVWRTTDNKYVVSNEPYSGSDKYDGTKNWCETNGWTWIELPKGIGMHNTCSMNCPDNCTTHTALILMSPPKRGTDLKRLAELLKSNFHDLNKTDVGPNSKQQIS</sequence>
<name>A0ABR6YA09_9BURK</name>
<organism evidence="1 2">
    <name type="scientific">Undibacterium flavidum</name>
    <dbReference type="NCBI Taxonomy" id="2762297"/>
    <lineage>
        <taxon>Bacteria</taxon>
        <taxon>Pseudomonadati</taxon>
        <taxon>Pseudomonadota</taxon>
        <taxon>Betaproteobacteria</taxon>
        <taxon>Burkholderiales</taxon>
        <taxon>Oxalobacteraceae</taxon>
        <taxon>Undibacterium</taxon>
    </lineage>
</organism>
<protein>
    <submittedName>
        <fullName evidence="1">Uncharacterized protein</fullName>
    </submittedName>
</protein>
<reference evidence="1 2" key="1">
    <citation type="submission" date="2020-08" db="EMBL/GenBank/DDBJ databases">
        <title>Novel species isolated from subtropical streams in China.</title>
        <authorList>
            <person name="Lu H."/>
        </authorList>
    </citation>
    <scope>NUCLEOTIDE SEQUENCE [LARGE SCALE GENOMIC DNA]</scope>
    <source>
        <strain evidence="1 2">LX15W</strain>
    </source>
</reference>
<comment type="caution">
    <text evidence="1">The sequence shown here is derived from an EMBL/GenBank/DDBJ whole genome shotgun (WGS) entry which is preliminary data.</text>
</comment>
<gene>
    <name evidence="1" type="ORF">H8K55_07790</name>
</gene>
<keyword evidence="2" id="KW-1185">Reference proteome</keyword>
<evidence type="ECO:0000313" key="1">
    <source>
        <dbReference type="EMBL" id="MBC3873483.1"/>
    </source>
</evidence>